<comment type="similarity">
    <text evidence="1">Belongs to the nuclear hormone receptor family.</text>
</comment>
<dbReference type="OrthoDB" id="9996608at2759"/>
<keyword evidence="3" id="KW-0863">Zinc-finger</keyword>
<gene>
    <name evidence="11" type="ORF">Mgra_00008306</name>
</gene>
<dbReference type="PROSITE" id="PS51030">
    <property type="entry name" value="NUCLEAR_REC_DBD_2"/>
    <property type="match status" value="1"/>
</dbReference>
<evidence type="ECO:0000256" key="8">
    <source>
        <dbReference type="ARBA" id="ARBA00023170"/>
    </source>
</evidence>
<evidence type="ECO:0000256" key="6">
    <source>
        <dbReference type="ARBA" id="ARBA00023125"/>
    </source>
</evidence>
<evidence type="ECO:0000259" key="10">
    <source>
        <dbReference type="PROSITE" id="PS51030"/>
    </source>
</evidence>
<dbReference type="PRINTS" id="PR00047">
    <property type="entry name" value="STROIDFINGER"/>
</dbReference>
<dbReference type="SMART" id="SM00399">
    <property type="entry name" value="ZnF_C4"/>
    <property type="match status" value="1"/>
</dbReference>
<accession>A0A8S9ZG61</accession>
<evidence type="ECO:0000256" key="7">
    <source>
        <dbReference type="ARBA" id="ARBA00023163"/>
    </source>
</evidence>
<dbReference type="AlphaFoldDB" id="A0A8S9ZG61"/>
<keyword evidence="12" id="KW-1185">Reference proteome</keyword>
<comment type="caution">
    <text evidence="11">The sequence shown here is derived from an EMBL/GenBank/DDBJ whole genome shotgun (WGS) entry which is preliminary data.</text>
</comment>
<sequence>MDTTAQTQNNNLSQFWATAQTSIPITSTSLGFVFHSFQQSHRAPEILIPSTFSNIQQNSSTISANPSSFDATSAARFAQHLLPTRTTQFSTFVNFDCMGLMNNFGLTNGQINHSQQCDNVFSVTPFTPTTANVQSPSAALIPFSMNNIYVNKDVSNTNGVGINIPPFIQKPTPQVRQPNSLLNNQQIDSTTQMHLMDLSSQTVLNPSNDNLNKGSLSIVSNDVSNTNINEFVNLQLTAIKNENESIGQQSAFCTFSGGKIKQEIVNIPKETATIPLESSQEASYSSSSELRPQTQLSCQVCHLAASNGLHFGARTCAACAAFFRRSISDQKRYICKRSQRCVIRPNDIGSQGYRKICRDCRMKRCLDIGMLPENVQNKRNKRDYFFADALNNVIQQKEIEQSMEEINKQRQIQSITRTELDKILGPNFNKFTEFNETNSLTALTQQNLLTSTLINDNAKNSFSNAFNFCQIKNANSEPLYPNSMVNQNERSLQRITGWNQ</sequence>
<evidence type="ECO:0000256" key="9">
    <source>
        <dbReference type="ARBA" id="ARBA00023242"/>
    </source>
</evidence>
<evidence type="ECO:0000313" key="12">
    <source>
        <dbReference type="Proteomes" id="UP000605970"/>
    </source>
</evidence>
<dbReference type="PANTHER" id="PTHR46397:SF5">
    <property type="entry name" value="NUCLEAR HORMONE RECEPTOR FAMILY MEMBER NHR-20"/>
    <property type="match status" value="1"/>
</dbReference>
<keyword evidence="4" id="KW-0862">Zinc</keyword>
<dbReference type="Gene3D" id="3.30.50.10">
    <property type="entry name" value="Erythroid Transcription Factor GATA-1, subunit A"/>
    <property type="match status" value="1"/>
</dbReference>
<keyword evidence="2" id="KW-0479">Metal-binding</keyword>
<protein>
    <submittedName>
        <fullName evidence="11">Nuclear receptor domain-containing protein</fullName>
    </submittedName>
</protein>
<dbReference type="InterPro" id="IPR013088">
    <property type="entry name" value="Znf_NHR/GATA"/>
</dbReference>
<dbReference type="GO" id="GO:0043565">
    <property type="term" value="F:sequence-specific DNA binding"/>
    <property type="evidence" value="ECO:0007669"/>
    <property type="project" value="InterPro"/>
</dbReference>
<feature type="domain" description="Nuclear receptor" evidence="10">
    <location>
        <begin position="295"/>
        <end position="377"/>
    </location>
</feature>
<keyword evidence="9" id="KW-0539">Nucleus</keyword>
<dbReference type="GO" id="GO:0008270">
    <property type="term" value="F:zinc ion binding"/>
    <property type="evidence" value="ECO:0007669"/>
    <property type="project" value="UniProtKB-KW"/>
</dbReference>
<keyword evidence="8 11" id="KW-0675">Receptor</keyword>
<evidence type="ECO:0000256" key="5">
    <source>
        <dbReference type="ARBA" id="ARBA00023015"/>
    </source>
</evidence>
<evidence type="ECO:0000256" key="2">
    <source>
        <dbReference type="ARBA" id="ARBA00022723"/>
    </source>
</evidence>
<evidence type="ECO:0000313" key="11">
    <source>
        <dbReference type="EMBL" id="KAF7632297.1"/>
    </source>
</evidence>
<reference evidence="11" key="1">
    <citation type="journal article" date="2020" name="Ecol. Evol.">
        <title>Genome structure and content of the rice root-knot nematode (Meloidogyne graminicola).</title>
        <authorList>
            <person name="Phan N.T."/>
            <person name="Danchin E.G.J."/>
            <person name="Klopp C."/>
            <person name="Perfus-Barbeoch L."/>
            <person name="Kozlowski D.K."/>
            <person name="Koutsovoulos G.D."/>
            <person name="Lopez-Roques C."/>
            <person name="Bouchez O."/>
            <person name="Zahm M."/>
            <person name="Besnard G."/>
            <person name="Bellafiore S."/>
        </authorList>
    </citation>
    <scope>NUCLEOTIDE SEQUENCE</scope>
    <source>
        <strain evidence="11">VN-18</strain>
    </source>
</reference>
<keyword evidence="7" id="KW-0804">Transcription</keyword>
<keyword evidence="5" id="KW-0805">Transcription regulation</keyword>
<proteinExistence type="inferred from homology"/>
<name>A0A8S9ZG61_9BILA</name>
<evidence type="ECO:0000256" key="1">
    <source>
        <dbReference type="ARBA" id="ARBA00005993"/>
    </source>
</evidence>
<dbReference type="Proteomes" id="UP000605970">
    <property type="component" value="Unassembled WGS sequence"/>
</dbReference>
<dbReference type="SUPFAM" id="SSF57716">
    <property type="entry name" value="Glucocorticoid receptor-like (DNA-binding domain)"/>
    <property type="match status" value="1"/>
</dbReference>
<evidence type="ECO:0000256" key="3">
    <source>
        <dbReference type="ARBA" id="ARBA00022771"/>
    </source>
</evidence>
<dbReference type="PROSITE" id="PS00031">
    <property type="entry name" value="NUCLEAR_REC_DBD_1"/>
    <property type="match status" value="1"/>
</dbReference>
<organism evidence="11 12">
    <name type="scientific">Meloidogyne graminicola</name>
    <dbReference type="NCBI Taxonomy" id="189291"/>
    <lineage>
        <taxon>Eukaryota</taxon>
        <taxon>Metazoa</taxon>
        <taxon>Ecdysozoa</taxon>
        <taxon>Nematoda</taxon>
        <taxon>Chromadorea</taxon>
        <taxon>Rhabditida</taxon>
        <taxon>Tylenchina</taxon>
        <taxon>Tylenchomorpha</taxon>
        <taxon>Tylenchoidea</taxon>
        <taxon>Meloidogynidae</taxon>
        <taxon>Meloidogyninae</taxon>
        <taxon>Meloidogyne</taxon>
    </lineage>
</organism>
<dbReference type="EMBL" id="JABEBT010000106">
    <property type="protein sequence ID" value="KAF7632297.1"/>
    <property type="molecule type" value="Genomic_DNA"/>
</dbReference>
<evidence type="ECO:0000256" key="4">
    <source>
        <dbReference type="ARBA" id="ARBA00022833"/>
    </source>
</evidence>
<dbReference type="InterPro" id="IPR001628">
    <property type="entry name" value="Znf_hrmn_rcpt"/>
</dbReference>
<dbReference type="Pfam" id="PF00105">
    <property type="entry name" value="zf-C4"/>
    <property type="match status" value="1"/>
</dbReference>
<keyword evidence="6" id="KW-0238">DNA-binding</keyword>
<dbReference type="GO" id="GO:0003700">
    <property type="term" value="F:DNA-binding transcription factor activity"/>
    <property type="evidence" value="ECO:0007669"/>
    <property type="project" value="InterPro"/>
</dbReference>
<dbReference type="PANTHER" id="PTHR46397">
    <property type="entry name" value="NUCLEAR HORMONE RECEPTOR FAMILY-RELATED"/>
    <property type="match status" value="1"/>
</dbReference>